<comment type="similarity">
    <text evidence="2">Belongs to the CorA metal ion transporter (MIT) (TC 1.A.35) family.</text>
</comment>
<dbReference type="InterPro" id="IPR045861">
    <property type="entry name" value="CorA_cytoplasmic_dom"/>
</dbReference>
<dbReference type="InterPro" id="IPR045863">
    <property type="entry name" value="CorA_TM1_TM2"/>
</dbReference>
<dbReference type="InterPro" id="IPR050829">
    <property type="entry name" value="CorA_MIT"/>
</dbReference>
<evidence type="ECO:0000256" key="6">
    <source>
        <dbReference type="SAM" id="Phobius"/>
    </source>
</evidence>
<keyword evidence="5 6" id="KW-0472">Membrane</keyword>
<dbReference type="Proteomes" id="UP001424441">
    <property type="component" value="Unassembled WGS sequence"/>
</dbReference>
<dbReference type="RefSeq" id="WP_343805482.1">
    <property type="nucleotide sequence ID" value="NZ_BAAADE010000003.1"/>
</dbReference>
<organism evidence="7 8">
    <name type="scientific">Paenochrobactrum glaciei</name>
    <dbReference type="NCBI Taxonomy" id="486407"/>
    <lineage>
        <taxon>Bacteria</taxon>
        <taxon>Pseudomonadati</taxon>
        <taxon>Pseudomonadota</taxon>
        <taxon>Alphaproteobacteria</taxon>
        <taxon>Hyphomicrobiales</taxon>
        <taxon>Brucellaceae</taxon>
        <taxon>Paenochrobactrum</taxon>
    </lineage>
</organism>
<dbReference type="EMBL" id="BAAADE010000003">
    <property type="protein sequence ID" value="GAA0606130.1"/>
    <property type="molecule type" value="Genomic_DNA"/>
</dbReference>
<keyword evidence="8" id="KW-1185">Reference proteome</keyword>
<reference evidence="8" key="1">
    <citation type="journal article" date="2019" name="Int. J. Syst. Evol. Microbiol.">
        <title>The Global Catalogue of Microorganisms (GCM) 10K type strain sequencing project: providing services to taxonomists for standard genome sequencing and annotation.</title>
        <authorList>
            <consortium name="The Broad Institute Genomics Platform"/>
            <consortium name="The Broad Institute Genome Sequencing Center for Infectious Disease"/>
            <person name="Wu L."/>
            <person name="Ma J."/>
        </authorList>
    </citation>
    <scope>NUCLEOTIDE SEQUENCE [LARGE SCALE GENOMIC DNA]</scope>
    <source>
        <strain evidence="8">JCM 15115</strain>
    </source>
</reference>
<proteinExistence type="inferred from homology"/>
<comment type="caution">
    <text evidence="7">The sequence shown here is derived from an EMBL/GenBank/DDBJ whole genome shotgun (WGS) entry which is preliminary data.</text>
</comment>
<evidence type="ECO:0000313" key="8">
    <source>
        <dbReference type="Proteomes" id="UP001424441"/>
    </source>
</evidence>
<protein>
    <submittedName>
        <fullName evidence="7">CorA family divalent cation transporter</fullName>
    </submittedName>
</protein>
<sequence>MNYFVNPTVSQTDTKKPQKGWIRLKSHNRKALSEVQKLYGVDLEQEVTHAVEENGFVLLPVEMPVLIGEHFRSVRFLMALSSDVLITLEPESGIAPIDDVEARVKLSSEEISSKDMVLMLIETLIDTTHETVNHISLALDSLAQEALATSGGFDLKGRQVGVADIADTAIGLGEAEELLAHTVEGQLMLARAVRWVRRTMKADYTDTSIILSDIQGSRRHAQFQHSKVRNVQQSLMTTLDLKQNQIIKIFTIVTAVFTPPTLIAAYYGQNFAYMPELGFAWGEWSVMAATAFFALVPMLYIKKKGWLR</sequence>
<gene>
    <name evidence="7" type="ORF">GCM10008943_22180</name>
</gene>
<comment type="subcellular location">
    <subcellularLocation>
        <location evidence="1">Membrane</location>
        <topology evidence="1">Multi-pass membrane protein</topology>
    </subcellularLocation>
</comment>
<evidence type="ECO:0000256" key="1">
    <source>
        <dbReference type="ARBA" id="ARBA00004141"/>
    </source>
</evidence>
<evidence type="ECO:0000256" key="5">
    <source>
        <dbReference type="ARBA" id="ARBA00023136"/>
    </source>
</evidence>
<dbReference type="PANTHER" id="PTHR47685:SF1">
    <property type="entry name" value="MAGNESIUM TRANSPORT PROTEIN CORA"/>
    <property type="match status" value="1"/>
</dbReference>
<name>A0ABP3R9R4_9HYPH</name>
<feature type="transmembrane region" description="Helical" evidence="6">
    <location>
        <begin position="246"/>
        <end position="267"/>
    </location>
</feature>
<dbReference type="PANTHER" id="PTHR47685">
    <property type="entry name" value="MAGNESIUM TRANSPORT PROTEIN CORA"/>
    <property type="match status" value="1"/>
</dbReference>
<keyword evidence="3 6" id="KW-0812">Transmembrane</keyword>
<dbReference type="SUPFAM" id="SSF143865">
    <property type="entry name" value="CorA soluble domain-like"/>
    <property type="match status" value="1"/>
</dbReference>
<dbReference type="Pfam" id="PF01544">
    <property type="entry name" value="CorA"/>
    <property type="match status" value="1"/>
</dbReference>
<dbReference type="Gene3D" id="1.20.58.340">
    <property type="entry name" value="Magnesium transport protein CorA, transmembrane region"/>
    <property type="match status" value="1"/>
</dbReference>
<evidence type="ECO:0000256" key="4">
    <source>
        <dbReference type="ARBA" id="ARBA00022989"/>
    </source>
</evidence>
<keyword evidence="4 6" id="KW-1133">Transmembrane helix</keyword>
<dbReference type="InterPro" id="IPR002523">
    <property type="entry name" value="MgTranspt_CorA/ZnTranspt_ZntB"/>
</dbReference>
<evidence type="ECO:0000313" key="7">
    <source>
        <dbReference type="EMBL" id="GAA0606130.1"/>
    </source>
</evidence>
<evidence type="ECO:0000256" key="3">
    <source>
        <dbReference type="ARBA" id="ARBA00022692"/>
    </source>
</evidence>
<dbReference type="SUPFAM" id="SSF144083">
    <property type="entry name" value="Magnesium transport protein CorA, transmembrane region"/>
    <property type="match status" value="1"/>
</dbReference>
<evidence type="ECO:0000256" key="2">
    <source>
        <dbReference type="ARBA" id="ARBA00009765"/>
    </source>
</evidence>
<accession>A0ABP3R9R4</accession>
<feature type="transmembrane region" description="Helical" evidence="6">
    <location>
        <begin position="279"/>
        <end position="301"/>
    </location>
</feature>